<feature type="chain" id="PRO_5045897479" evidence="1">
    <location>
        <begin position="23"/>
        <end position="109"/>
    </location>
</feature>
<keyword evidence="3" id="KW-1185">Reference proteome</keyword>
<protein>
    <submittedName>
        <fullName evidence="2">Uncharacterized protein</fullName>
    </submittedName>
</protein>
<gene>
    <name evidence="2" type="ORF">CLO192961_LOCUS447309</name>
</gene>
<evidence type="ECO:0000256" key="1">
    <source>
        <dbReference type="SAM" id="SignalP"/>
    </source>
</evidence>
<proteinExistence type="predicted"/>
<organism evidence="2 3">
    <name type="scientific">Bionectria ochroleuca</name>
    <name type="common">Gliocladium roseum</name>
    <dbReference type="NCBI Taxonomy" id="29856"/>
    <lineage>
        <taxon>Eukaryota</taxon>
        <taxon>Fungi</taxon>
        <taxon>Dikarya</taxon>
        <taxon>Ascomycota</taxon>
        <taxon>Pezizomycotina</taxon>
        <taxon>Sordariomycetes</taxon>
        <taxon>Hypocreomycetidae</taxon>
        <taxon>Hypocreales</taxon>
        <taxon>Bionectriaceae</taxon>
        <taxon>Clonostachys</taxon>
    </lineage>
</organism>
<sequence>MRSNTIWVGLVAFLASVTPSQADETSRIFSTASTAAIVAPSETSKWLTPVTLVQGTTQMYKRNESNDSYSGSDDDDDSCFSGAGIKGQNMSVGAGAMALVLGTYMAIAF</sequence>
<evidence type="ECO:0000313" key="3">
    <source>
        <dbReference type="Proteomes" id="UP000766486"/>
    </source>
</evidence>
<name>A0ABY6UYM3_BIOOC</name>
<dbReference type="Proteomes" id="UP000766486">
    <property type="component" value="Unassembled WGS sequence"/>
</dbReference>
<dbReference type="EMBL" id="CABFNS010000930">
    <property type="protein sequence ID" value="VUC36558.1"/>
    <property type="molecule type" value="Genomic_DNA"/>
</dbReference>
<evidence type="ECO:0000313" key="2">
    <source>
        <dbReference type="EMBL" id="VUC36558.1"/>
    </source>
</evidence>
<keyword evidence="1" id="KW-0732">Signal</keyword>
<reference evidence="2 3" key="1">
    <citation type="submission" date="2019-06" db="EMBL/GenBank/DDBJ databases">
        <authorList>
            <person name="Broberg M."/>
        </authorList>
    </citation>
    <scope>NUCLEOTIDE SEQUENCE [LARGE SCALE GENOMIC DNA]</scope>
</reference>
<accession>A0ABY6UYM3</accession>
<comment type="caution">
    <text evidence="2">The sequence shown here is derived from an EMBL/GenBank/DDBJ whole genome shotgun (WGS) entry which is preliminary data.</text>
</comment>
<feature type="signal peptide" evidence="1">
    <location>
        <begin position="1"/>
        <end position="22"/>
    </location>
</feature>